<keyword evidence="3" id="KW-1185">Reference proteome</keyword>
<dbReference type="RefSeq" id="XP_064700285.1">
    <property type="nucleotide sequence ID" value="XM_064854178.1"/>
</dbReference>
<sequence length="179" mass="19617">MLFSKPLALCVSALAFITQVNAAPADAFEMIVNGGDVEKRDEPPLKFNIDPDITTSTDCGRHWDANINVKSSPNLIFTSGACDSIRNFIGGNDGDKDVEVNFPCPGKAPDSFGNLDTKFLVHIDYSVPVDMNIKGEQKIPAQLEVVDSKKGFWKQADVQLGGIANKDKNTIKYQFIYCK</sequence>
<evidence type="ECO:0008006" key="4">
    <source>
        <dbReference type="Google" id="ProtNLM"/>
    </source>
</evidence>
<feature type="signal peptide" evidence="1">
    <location>
        <begin position="1"/>
        <end position="22"/>
    </location>
</feature>
<dbReference type="Proteomes" id="UP001358417">
    <property type="component" value="Unassembled WGS sequence"/>
</dbReference>
<evidence type="ECO:0000313" key="3">
    <source>
        <dbReference type="Proteomes" id="UP001358417"/>
    </source>
</evidence>
<evidence type="ECO:0000313" key="2">
    <source>
        <dbReference type="EMBL" id="KAK5044629.1"/>
    </source>
</evidence>
<evidence type="ECO:0000256" key="1">
    <source>
        <dbReference type="SAM" id="SignalP"/>
    </source>
</evidence>
<organism evidence="2 3">
    <name type="scientific">Exophiala bonariae</name>
    <dbReference type="NCBI Taxonomy" id="1690606"/>
    <lineage>
        <taxon>Eukaryota</taxon>
        <taxon>Fungi</taxon>
        <taxon>Dikarya</taxon>
        <taxon>Ascomycota</taxon>
        <taxon>Pezizomycotina</taxon>
        <taxon>Eurotiomycetes</taxon>
        <taxon>Chaetothyriomycetidae</taxon>
        <taxon>Chaetothyriales</taxon>
        <taxon>Herpotrichiellaceae</taxon>
        <taxon>Exophiala</taxon>
    </lineage>
</organism>
<keyword evidence="1" id="KW-0732">Signal</keyword>
<reference evidence="2 3" key="1">
    <citation type="submission" date="2023-08" db="EMBL/GenBank/DDBJ databases">
        <title>Black Yeasts Isolated from many extreme environments.</title>
        <authorList>
            <person name="Coleine C."/>
            <person name="Stajich J.E."/>
            <person name="Selbmann L."/>
        </authorList>
    </citation>
    <scope>NUCLEOTIDE SEQUENCE [LARGE SCALE GENOMIC DNA]</scope>
    <source>
        <strain evidence="2 3">CCFEE 5792</strain>
    </source>
</reference>
<dbReference type="GeneID" id="89978799"/>
<dbReference type="EMBL" id="JAVRRD010000046">
    <property type="protein sequence ID" value="KAK5044629.1"/>
    <property type="molecule type" value="Genomic_DNA"/>
</dbReference>
<protein>
    <recommendedName>
        <fullName evidence="4">AA1-like domain-containing protein</fullName>
    </recommendedName>
</protein>
<dbReference type="AlphaFoldDB" id="A0AAV9MSP3"/>
<accession>A0AAV9MSP3</accession>
<gene>
    <name evidence="2" type="ORF">LTR84_010643</name>
</gene>
<comment type="caution">
    <text evidence="2">The sequence shown here is derived from an EMBL/GenBank/DDBJ whole genome shotgun (WGS) entry which is preliminary data.</text>
</comment>
<feature type="chain" id="PRO_5043328643" description="AA1-like domain-containing protein" evidence="1">
    <location>
        <begin position="23"/>
        <end position="179"/>
    </location>
</feature>
<proteinExistence type="predicted"/>
<name>A0AAV9MSP3_9EURO</name>